<feature type="non-terminal residue" evidence="5">
    <location>
        <position position="303"/>
    </location>
</feature>
<dbReference type="Pfam" id="PF00004">
    <property type="entry name" value="AAA"/>
    <property type="match status" value="1"/>
</dbReference>
<feature type="domain" description="AAA-type ATPase N-terminal" evidence="4">
    <location>
        <begin position="5"/>
        <end position="80"/>
    </location>
</feature>
<evidence type="ECO:0000259" key="4">
    <source>
        <dbReference type="Pfam" id="PF14363"/>
    </source>
</evidence>
<feature type="domain" description="ATPase AAA-type core" evidence="3">
    <location>
        <begin position="201"/>
        <end position="295"/>
    </location>
</feature>
<dbReference type="SUPFAM" id="SSF52540">
    <property type="entry name" value="P-loop containing nucleoside triphosphate hydrolases"/>
    <property type="match status" value="1"/>
</dbReference>
<evidence type="ECO:0008006" key="7">
    <source>
        <dbReference type="Google" id="ProtNLM"/>
    </source>
</evidence>
<proteinExistence type="predicted"/>
<evidence type="ECO:0000256" key="1">
    <source>
        <dbReference type="ARBA" id="ARBA00001946"/>
    </source>
</evidence>
<reference evidence="5 6" key="1">
    <citation type="journal article" date="2021" name="Nat. Plants">
        <title>The Taxus genome provides insights into paclitaxel biosynthesis.</title>
        <authorList>
            <person name="Xiong X."/>
            <person name="Gou J."/>
            <person name="Liao Q."/>
            <person name="Li Y."/>
            <person name="Zhou Q."/>
            <person name="Bi G."/>
            <person name="Li C."/>
            <person name="Du R."/>
            <person name="Wang X."/>
            <person name="Sun T."/>
            <person name="Guo L."/>
            <person name="Liang H."/>
            <person name="Lu P."/>
            <person name="Wu Y."/>
            <person name="Zhang Z."/>
            <person name="Ro D.K."/>
            <person name="Shang Y."/>
            <person name="Huang S."/>
            <person name="Yan J."/>
        </authorList>
    </citation>
    <scope>NUCLEOTIDE SEQUENCE [LARGE SCALE GENOMIC DNA]</scope>
    <source>
        <strain evidence="5">Ta-2019</strain>
    </source>
</reference>
<dbReference type="OMA" id="HERFNTY"/>
<dbReference type="InterPro" id="IPR025753">
    <property type="entry name" value="AAA_N_dom"/>
</dbReference>
<dbReference type="InterPro" id="IPR003959">
    <property type="entry name" value="ATPase_AAA_core"/>
</dbReference>
<evidence type="ECO:0000259" key="3">
    <source>
        <dbReference type="Pfam" id="PF00004"/>
    </source>
</evidence>
<feature type="non-terminal residue" evidence="5">
    <location>
        <position position="1"/>
    </location>
</feature>
<dbReference type="GO" id="GO:0005524">
    <property type="term" value="F:ATP binding"/>
    <property type="evidence" value="ECO:0007669"/>
    <property type="project" value="InterPro"/>
</dbReference>
<comment type="cofactor">
    <cofactor evidence="1">
        <name>Mg(2+)</name>
        <dbReference type="ChEBI" id="CHEBI:18420"/>
    </cofactor>
</comment>
<protein>
    <recommendedName>
        <fullName evidence="7">ATPase AAA-type core domain-containing protein</fullName>
    </recommendedName>
</protein>
<dbReference type="AlphaFoldDB" id="A0AA38FVN5"/>
<evidence type="ECO:0000313" key="6">
    <source>
        <dbReference type="Proteomes" id="UP000824469"/>
    </source>
</evidence>
<dbReference type="Gene3D" id="3.40.50.300">
    <property type="entry name" value="P-loop containing nucleotide triphosphate hydrolases"/>
    <property type="match status" value="1"/>
</dbReference>
<sequence>DYFNPPFYHLDVPEFKDNHGVNANDLYQNVEHYLDTLEGIARARRLTVFRGRNSTITGFCPADDEVVEDSFRGKRVWWNHNAQLQQRNGEGNSNVMNERRCFTLKLAVAQADKEFLCSYLDHIKNRAAEFNLVNKELTLYTNTGEARWGEGWTGVPFKHPSTFDSVALDPLLKADILTDLDRFKRGRDFYRRIGRSWKRGYLLYGPPGTGKSSLVAAIANYMRYDVYDLELTRVIDNTELRVLLTQTKEKSLIIIEDIDCSLNLTDRLANLPEEDESRSRVTLSGLLNFTDGLWSSCGEERII</sequence>
<dbReference type="InterPro" id="IPR050747">
    <property type="entry name" value="Mitochondrial_chaperone_BCS1"/>
</dbReference>
<evidence type="ECO:0000256" key="2">
    <source>
        <dbReference type="ARBA" id="ARBA00022842"/>
    </source>
</evidence>
<accession>A0AA38FVN5</accession>
<gene>
    <name evidence="5" type="ORF">KI387_026369</name>
</gene>
<dbReference type="EMBL" id="JAHRHJ020000006">
    <property type="protein sequence ID" value="KAH9311334.1"/>
    <property type="molecule type" value="Genomic_DNA"/>
</dbReference>
<keyword evidence="2" id="KW-0460">Magnesium</keyword>
<dbReference type="InterPro" id="IPR027417">
    <property type="entry name" value="P-loop_NTPase"/>
</dbReference>
<organism evidence="5 6">
    <name type="scientific">Taxus chinensis</name>
    <name type="common">Chinese yew</name>
    <name type="synonym">Taxus wallichiana var. chinensis</name>
    <dbReference type="NCBI Taxonomy" id="29808"/>
    <lineage>
        <taxon>Eukaryota</taxon>
        <taxon>Viridiplantae</taxon>
        <taxon>Streptophyta</taxon>
        <taxon>Embryophyta</taxon>
        <taxon>Tracheophyta</taxon>
        <taxon>Spermatophyta</taxon>
        <taxon>Pinopsida</taxon>
        <taxon>Pinidae</taxon>
        <taxon>Conifers II</taxon>
        <taxon>Cupressales</taxon>
        <taxon>Taxaceae</taxon>
        <taxon>Taxus</taxon>
    </lineage>
</organism>
<comment type="caution">
    <text evidence="5">The sequence shown here is derived from an EMBL/GenBank/DDBJ whole genome shotgun (WGS) entry which is preliminary data.</text>
</comment>
<evidence type="ECO:0000313" key="5">
    <source>
        <dbReference type="EMBL" id="KAH9311334.1"/>
    </source>
</evidence>
<dbReference type="Proteomes" id="UP000824469">
    <property type="component" value="Unassembled WGS sequence"/>
</dbReference>
<keyword evidence="6" id="KW-1185">Reference proteome</keyword>
<dbReference type="GO" id="GO:0016887">
    <property type="term" value="F:ATP hydrolysis activity"/>
    <property type="evidence" value="ECO:0007669"/>
    <property type="project" value="InterPro"/>
</dbReference>
<dbReference type="Pfam" id="PF14363">
    <property type="entry name" value="AAA_assoc"/>
    <property type="match status" value="1"/>
</dbReference>
<dbReference type="PANTHER" id="PTHR23070">
    <property type="entry name" value="BCS1 AAA-TYPE ATPASE"/>
    <property type="match status" value="1"/>
</dbReference>
<name>A0AA38FVN5_TAXCH</name>